<dbReference type="GO" id="GO:0004497">
    <property type="term" value="F:monooxygenase activity"/>
    <property type="evidence" value="ECO:0007669"/>
    <property type="project" value="UniProtKB-KW"/>
</dbReference>
<dbReference type="AlphaFoldDB" id="A0A382C0U6"/>
<comment type="cofactor">
    <cofactor evidence="1">
        <name>FAD</name>
        <dbReference type="ChEBI" id="CHEBI:57692"/>
    </cofactor>
</comment>
<dbReference type="PANTHER" id="PTHR13789:SF318">
    <property type="entry name" value="GERANYLGERANYL DIPHOSPHATE REDUCTASE"/>
    <property type="match status" value="1"/>
</dbReference>
<dbReference type="SUPFAM" id="SSF51905">
    <property type="entry name" value="FAD/NAD(P)-binding domain"/>
    <property type="match status" value="1"/>
</dbReference>
<protein>
    <recommendedName>
        <fullName evidence="6">FAD-binding domain-containing protein</fullName>
    </recommendedName>
</protein>
<dbReference type="GO" id="GO:0071949">
    <property type="term" value="F:FAD binding"/>
    <property type="evidence" value="ECO:0007669"/>
    <property type="project" value="InterPro"/>
</dbReference>
<feature type="domain" description="FAD-binding" evidence="6">
    <location>
        <begin position="5"/>
        <end position="350"/>
    </location>
</feature>
<dbReference type="InterPro" id="IPR050493">
    <property type="entry name" value="FAD-dep_Monooxygenase_BioMet"/>
</dbReference>
<accession>A0A382C0U6</accession>
<dbReference type="PRINTS" id="PR00420">
    <property type="entry name" value="RNGMNOXGNASE"/>
</dbReference>
<evidence type="ECO:0000256" key="1">
    <source>
        <dbReference type="ARBA" id="ARBA00001974"/>
    </source>
</evidence>
<dbReference type="SUPFAM" id="SSF54373">
    <property type="entry name" value="FAD-linked reductases, C-terminal domain"/>
    <property type="match status" value="1"/>
</dbReference>
<dbReference type="InterPro" id="IPR036188">
    <property type="entry name" value="FAD/NAD-bd_sf"/>
</dbReference>
<evidence type="ECO:0000256" key="3">
    <source>
        <dbReference type="ARBA" id="ARBA00022827"/>
    </source>
</evidence>
<keyword evidence="2" id="KW-0285">Flavoprotein</keyword>
<proteinExistence type="predicted"/>
<name>A0A382C0U6_9ZZZZ</name>
<reference evidence="7" key="1">
    <citation type="submission" date="2018-05" db="EMBL/GenBank/DDBJ databases">
        <authorList>
            <person name="Lanie J.A."/>
            <person name="Ng W.-L."/>
            <person name="Kazmierczak K.M."/>
            <person name="Andrzejewski T.M."/>
            <person name="Davidsen T.M."/>
            <person name="Wayne K.J."/>
            <person name="Tettelin H."/>
            <person name="Glass J.I."/>
            <person name="Rusch D."/>
            <person name="Podicherti R."/>
            <person name="Tsui H.-C.T."/>
            <person name="Winkler M.E."/>
        </authorList>
    </citation>
    <scope>NUCLEOTIDE SEQUENCE</scope>
</reference>
<evidence type="ECO:0000256" key="4">
    <source>
        <dbReference type="ARBA" id="ARBA00023002"/>
    </source>
</evidence>
<organism evidence="7">
    <name type="scientific">marine metagenome</name>
    <dbReference type="NCBI Taxonomy" id="408172"/>
    <lineage>
        <taxon>unclassified sequences</taxon>
        <taxon>metagenomes</taxon>
        <taxon>ecological metagenomes</taxon>
    </lineage>
</organism>
<dbReference type="PANTHER" id="PTHR13789">
    <property type="entry name" value="MONOOXYGENASE"/>
    <property type="match status" value="1"/>
</dbReference>
<keyword evidence="3" id="KW-0274">FAD</keyword>
<evidence type="ECO:0000313" key="7">
    <source>
        <dbReference type="EMBL" id="SVB19057.1"/>
    </source>
</evidence>
<dbReference type="InterPro" id="IPR002938">
    <property type="entry name" value="FAD-bd"/>
</dbReference>
<dbReference type="EMBL" id="UINC01032041">
    <property type="protein sequence ID" value="SVB19057.1"/>
    <property type="molecule type" value="Genomic_DNA"/>
</dbReference>
<evidence type="ECO:0000256" key="2">
    <source>
        <dbReference type="ARBA" id="ARBA00022630"/>
    </source>
</evidence>
<keyword evidence="5" id="KW-0503">Monooxygenase</keyword>
<evidence type="ECO:0000259" key="6">
    <source>
        <dbReference type="Pfam" id="PF01494"/>
    </source>
</evidence>
<gene>
    <name evidence="7" type="ORF">METZ01_LOCUS171911</name>
</gene>
<evidence type="ECO:0000256" key="5">
    <source>
        <dbReference type="ARBA" id="ARBA00023033"/>
    </source>
</evidence>
<dbReference type="Pfam" id="PF01494">
    <property type="entry name" value="FAD_binding_3"/>
    <property type="match status" value="1"/>
</dbReference>
<dbReference type="Gene3D" id="3.50.50.60">
    <property type="entry name" value="FAD/NAD(P)-binding domain"/>
    <property type="match status" value="1"/>
</dbReference>
<sequence length="394" mass="43360">MNKRDILIAGGGLGGLTAAICLLEVGHRVRVFEQAPELSEIGAGIQTSANASRVLLNLGLRNQLESVAVKPEFYRLQLYSSAEVLNEISLAEQHETTFGAPYYHIHRADLLNILLNKVNQLAPDAIHLDCGVTGYAETGDGVTLNLTGERDVSGDLLIGADGINSAVRAQMLGNAPATFAHQIAWRSTVPVERLPDGFMDLSCTIWCGPQSHMVVYYIRGGELINFVGCVDSDDWVDESWSQKADWEELRADFEGWHDDIVTLISAVDRDQCFRWALNNRPPQPDWSTERVTLMGDAIHPTIPYMAQGAAMAIEDAAVLARALAESSILADALQLYQRNRYDRTARVVHESSDNAELFHLGSEAALREAFSKRDLGGERGAWLFNYDPITVPLV</sequence>
<keyword evidence="4" id="KW-0560">Oxidoreductase</keyword>